<organism evidence="1 2">
    <name type="scientific">Methylopila musalis</name>
    <dbReference type="NCBI Taxonomy" id="1134781"/>
    <lineage>
        <taxon>Bacteria</taxon>
        <taxon>Pseudomonadati</taxon>
        <taxon>Pseudomonadota</taxon>
        <taxon>Alphaproteobacteria</taxon>
        <taxon>Hyphomicrobiales</taxon>
        <taxon>Methylopilaceae</taxon>
        <taxon>Methylopila</taxon>
    </lineage>
</organism>
<name>A0ABW3Z3C5_9HYPH</name>
<dbReference type="RefSeq" id="WP_378773892.1">
    <property type="nucleotide sequence ID" value="NZ_JBHTMX010000005.1"/>
</dbReference>
<proteinExistence type="predicted"/>
<dbReference type="EMBL" id="JBHTMX010000005">
    <property type="protein sequence ID" value="MFD1330709.1"/>
    <property type="molecule type" value="Genomic_DNA"/>
</dbReference>
<sequence>MLDLLNEIWTGLRPHVVETAVVIGAAMLAFAGGKALEALKTIKDRELALSLYRTIENGLKAIIARRALTGADLGPTTTPVIVREVIDFAKDNNPAAVTKLGQSDDALHEKVLARLPEAKAAVVEAAAKVLAR</sequence>
<accession>A0ABW3Z3C5</accession>
<gene>
    <name evidence="1" type="ORF">ACFQ4O_01710</name>
</gene>
<evidence type="ECO:0000313" key="1">
    <source>
        <dbReference type="EMBL" id="MFD1330709.1"/>
    </source>
</evidence>
<evidence type="ECO:0000313" key="2">
    <source>
        <dbReference type="Proteomes" id="UP001597171"/>
    </source>
</evidence>
<keyword evidence="2" id="KW-1185">Reference proteome</keyword>
<reference evidence="2" key="1">
    <citation type="journal article" date="2019" name="Int. J. Syst. Evol. Microbiol.">
        <title>The Global Catalogue of Microorganisms (GCM) 10K type strain sequencing project: providing services to taxonomists for standard genome sequencing and annotation.</title>
        <authorList>
            <consortium name="The Broad Institute Genomics Platform"/>
            <consortium name="The Broad Institute Genome Sequencing Center for Infectious Disease"/>
            <person name="Wu L."/>
            <person name="Ma J."/>
        </authorList>
    </citation>
    <scope>NUCLEOTIDE SEQUENCE [LARGE SCALE GENOMIC DNA]</scope>
    <source>
        <strain evidence="2">CCUG 61696</strain>
    </source>
</reference>
<dbReference type="Proteomes" id="UP001597171">
    <property type="component" value="Unassembled WGS sequence"/>
</dbReference>
<protein>
    <submittedName>
        <fullName evidence="1">Uncharacterized protein</fullName>
    </submittedName>
</protein>
<comment type="caution">
    <text evidence="1">The sequence shown here is derived from an EMBL/GenBank/DDBJ whole genome shotgun (WGS) entry which is preliminary data.</text>
</comment>